<feature type="non-terminal residue" evidence="2">
    <location>
        <position position="1"/>
    </location>
</feature>
<feature type="region of interest" description="Disordered" evidence="1">
    <location>
        <begin position="29"/>
        <end position="49"/>
    </location>
</feature>
<accession>A0A0C2VYC8</accession>
<gene>
    <name evidence="2" type="ORF">M378DRAFT_19477</name>
</gene>
<dbReference type="EMBL" id="KN819204">
    <property type="protein sequence ID" value="KIL53852.1"/>
    <property type="molecule type" value="Genomic_DNA"/>
</dbReference>
<keyword evidence="3" id="KW-1185">Reference proteome</keyword>
<protein>
    <submittedName>
        <fullName evidence="2">Uncharacterized protein</fullName>
    </submittedName>
</protein>
<dbReference type="HOGENOM" id="CLU_658164_0_0_1"/>
<name>A0A0C2VYC8_AMAMK</name>
<feature type="region of interest" description="Disordered" evidence="1">
    <location>
        <begin position="167"/>
        <end position="194"/>
    </location>
</feature>
<dbReference type="AlphaFoldDB" id="A0A0C2VYC8"/>
<evidence type="ECO:0000256" key="1">
    <source>
        <dbReference type="SAM" id="MobiDB-lite"/>
    </source>
</evidence>
<reference evidence="2 3" key="1">
    <citation type="submission" date="2014-04" db="EMBL/GenBank/DDBJ databases">
        <title>Evolutionary Origins and Diversification of the Mycorrhizal Mutualists.</title>
        <authorList>
            <consortium name="DOE Joint Genome Institute"/>
            <consortium name="Mycorrhizal Genomics Consortium"/>
            <person name="Kohler A."/>
            <person name="Kuo A."/>
            <person name="Nagy L.G."/>
            <person name="Floudas D."/>
            <person name="Copeland A."/>
            <person name="Barry K.W."/>
            <person name="Cichocki N."/>
            <person name="Veneault-Fourrey C."/>
            <person name="LaButti K."/>
            <person name="Lindquist E.A."/>
            <person name="Lipzen A."/>
            <person name="Lundell T."/>
            <person name="Morin E."/>
            <person name="Murat C."/>
            <person name="Riley R."/>
            <person name="Ohm R."/>
            <person name="Sun H."/>
            <person name="Tunlid A."/>
            <person name="Henrissat B."/>
            <person name="Grigoriev I.V."/>
            <person name="Hibbett D.S."/>
            <person name="Martin F."/>
        </authorList>
    </citation>
    <scope>NUCLEOTIDE SEQUENCE [LARGE SCALE GENOMIC DNA]</scope>
    <source>
        <strain evidence="2 3">Koide BX008</strain>
    </source>
</reference>
<feature type="region of interest" description="Disordered" evidence="1">
    <location>
        <begin position="250"/>
        <end position="277"/>
    </location>
</feature>
<dbReference type="OrthoDB" id="3061359at2759"/>
<evidence type="ECO:0000313" key="2">
    <source>
        <dbReference type="EMBL" id="KIL53852.1"/>
    </source>
</evidence>
<sequence length="419" mass="45860">PPEITHALTKTNMEECIETHRQQLENIQSSLPDADENIHSSLPDADENIQSSLPDAEAESRQFDRNLPALTESLLEKLQKQLRQEQSNQKRAAFPILTSIDRPTVNAECNSCQANRGLADNLIAEIKVIWEYADMIQSNASNKWDRDMRRTAGFYQLHEQALIKELNSASANPSAPAPAGRTRSKTRGLNKSQQIEEKAKDELERLKAFPLSSHKWVCGIDLTRADILNMVEASTNVSTAHSGYVKSLPDGSLSGDTSDISIPPNHDDQSVSSLAPDNTNVPETFVESMCAIPVFIRKPSLSRPRVLFSDADSADITHMGPTSFDAFKAAWKTADLDTESPDDSHASPSPPTTSFNATKAAWKAADIDTESADDSRVGPLPQTTLFDATKAAWKSADIDTESADDSHVPFTLFDATKAA</sequence>
<feature type="non-terminal residue" evidence="2">
    <location>
        <position position="419"/>
    </location>
</feature>
<dbReference type="Proteomes" id="UP000054549">
    <property type="component" value="Unassembled WGS sequence"/>
</dbReference>
<feature type="region of interest" description="Disordered" evidence="1">
    <location>
        <begin position="337"/>
        <end position="361"/>
    </location>
</feature>
<evidence type="ECO:0000313" key="3">
    <source>
        <dbReference type="Proteomes" id="UP000054549"/>
    </source>
</evidence>
<feature type="compositionally biased region" description="Low complexity" evidence="1">
    <location>
        <begin position="167"/>
        <end position="179"/>
    </location>
</feature>
<dbReference type="InParanoid" id="A0A0C2VYC8"/>
<organism evidence="2 3">
    <name type="scientific">Amanita muscaria (strain Koide BX008)</name>
    <dbReference type="NCBI Taxonomy" id="946122"/>
    <lineage>
        <taxon>Eukaryota</taxon>
        <taxon>Fungi</taxon>
        <taxon>Dikarya</taxon>
        <taxon>Basidiomycota</taxon>
        <taxon>Agaricomycotina</taxon>
        <taxon>Agaricomycetes</taxon>
        <taxon>Agaricomycetidae</taxon>
        <taxon>Agaricales</taxon>
        <taxon>Pluteineae</taxon>
        <taxon>Amanitaceae</taxon>
        <taxon>Amanita</taxon>
    </lineage>
</organism>
<proteinExistence type="predicted"/>